<sequence length="83" mass="8859">MAMEALQCSYMQKSPASSCWANALKNSAPLLEVLEIAGNDISAEAAPALAEWIEEVKEILKASEKGLDVLGPLGENDPEEDVN</sequence>
<dbReference type="GO" id="GO:0005096">
    <property type="term" value="F:GTPase activator activity"/>
    <property type="evidence" value="ECO:0007669"/>
    <property type="project" value="InterPro"/>
</dbReference>
<dbReference type="InterPro" id="IPR045203">
    <property type="entry name" value="RanGAP1/2"/>
</dbReference>
<comment type="caution">
    <text evidence="1">The sequence shown here is derived from an EMBL/GenBank/DDBJ whole genome shotgun (WGS) entry which is preliminary data.</text>
</comment>
<reference evidence="1 2" key="1">
    <citation type="submission" date="2021-07" db="EMBL/GenBank/DDBJ databases">
        <title>The Aristolochia fimbriata genome: insights into angiosperm evolution, floral development and chemical biosynthesis.</title>
        <authorList>
            <person name="Jiao Y."/>
        </authorList>
    </citation>
    <scope>NUCLEOTIDE SEQUENCE [LARGE SCALE GENOMIC DNA]</scope>
    <source>
        <strain evidence="1">IBCAS-2021</strain>
        <tissue evidence="1">Leaf</tissue>
    </source>
</reference>
<protein>
    <submittedName>
        <fullName evidence="1">Uncharacterized protein</fullName>
    </submittedName>
</protein>
<accession>A0AAV7FCE2</accession>
<dbReference type="PANTHER" id="PTHR46761">
    <property type="entry name" value="RAN GTPASE-ACTIVATING PROTEIN 1"/>
    <property type="match status" value="1"/>
</dbReference>
<evidence type="ECO:0000313" key="1">
    <source>
        <dbReference type="EMBL" id="KAG9458870.1"/>
    </source>
</evidence>
<dbReference type="AlphaFoldDB" id="A0AAV7FCE2"/>
<evidence type="ECO:0000313" key="2">
    <source>
        <dbReference type="Proteomes" id="UP000825729"/>
    </source>
</evidence>
<keyword evidence="2" id="KW-1185">Reference proteome</keyword>
<dbReference type="Proteomes" id="UP000825729">
    <property type="component" value="Unassembled WGS sequence"/>
</dbReference>
<proteinExistence type="predicted"/>
<gene>
    <name evidence="1" type="ORF">H6P81_003378</name>
</gene>
<dbReference type="EMBL" id="JAINDJ010000002">
    <property type="protein sequence ID" value="KAG9458870.1"/>
    <property type="molecule type" value="Genomic_DNA"/>
</dbReference>
<dbReference type="PANTHER" id="PTHR46761:SF2">
    <property type="entry name" value="RAN GTPASE-ACTIVATING PROTEIN 1"/>
    <property type="match status" value="1"/>
</dbReference>
<name>A0AAV7FCE2_ARIFI</name>
<organism evidence="1 2">
    <name type="scientific">Aristolochia fimbriata</name>
    <name type="common">White veined hardy Dutchman's pipe vine</name>
    <dbReference type="NCBI Taxonomy" id="158543"/>
    <lineage>
        <taxon>Eukaryota</taxon>
        <taxon>Viridiplantae</taxon>
        <taxon>Streptophyta</taxon>
        <taxon>Embryophyta</taxon>
        <taxon>Tracheophyta</taxon>
        <taxon>Spermatophyta</taxon>
        <taxon>Magnoliopsida</taxon>
        <taxon>Magnoliidae</taxon>
        <taxon>Piperales</taxon>
        <taxon>Aristolochiaceae</taxon>
        <taxon>Aristolochia</taxon>
    </lineage>
</organism>